<dbReference type="Gene3D" id="3.40.50.300">
    <property type="entry name" value="P-loop containing nucleotide triphosphate hydrolases"/>
    <property type="match status" value="1"/>
</dbReference>
<dbReference type="InterPro" id="IPR003439">
    <property type="entry name" value="ABC_transporter-like_ATP-bd"/>
</dbReference>
<dbReference type="PANTHER" id="PTHR43499">
    <property type="entry name" value="ABC TRANSPORTER I FAMILY MEMBER 1"/>
    <property type="match status" value="1"/>
</dbReference>
<keyword evidence="1" id="KW-0813">Transport</keyword>
<dbReference type="NCBIfam" id="TIGR01189">
    <property type="entry name" value="ccmA"/>
    <property type="match status" value="1"/>
</dbReference>
<dbReference type="NCBIfam" id="NF010061">
    <property type="entry name" value="PRK13538.1"/>
    <property type="match status" value="1"/>
</dbReference>
<reference evidence="8 9" key="1">
    <citation type="submission" date="2019-08" db="EMBL/GenBank/DDBJ databases">
        <title>Parahaliea maris sp. nov., isolated from the surface seawater.</title>
        <authorList>
            <person name="Liu Y."/>
        </authorList>
    </citation>
    <scope>NUCLEOTIDE SEQUENCE [LARGE SCALE GENOMIC DNA]</scope>
    <source>
        <strain evidence="8 9">S2-26</strain>
    </source>
</reference>
<evidence type="ECO:0000313" key="9">
    <source>
        <dbReference type="Proteomes" id="UP000321933"/>
    </source>
</evidence>
<dbReference type="InterPro" id="IPR005895">
    <property type="entry name" value="ABC_transptr_haem_export_CcmA"/>
</dbReference>
<evidence type="ECO:0000256" key="4">
    <source>
        <dbReference type="ARBA" id="ARBA00022840"/>
    </source>
</evidence>
<name>A0A5C8ZTP9_9GAMM</name>
<sequence>MLAAGPLLHAQGLGLERGGRELFRDLSFAVEPGHLMQVEGANGAGKTSLLRILAGLSRYGFSGSVERCAPLLYLGHHSAVKAMLSPRENLAWHISGAGSYSREQIDEALARVGLYGYEDVPSHALSAGQHRRVNLARLYLSAAPLWLLDEPFTAIDRDGVAELEALLVGHAQQGGAVVLTSHQSLSVSYQVAMLSLSAGLQP</sequence>
<accession>A0A5C8ZTP9</accession>
<keyword evidence="3" id="KW-0201">Cytochrome c-type biogenesis</keyword>
<keyword evidence="4" id="KW-0067">ATP-binding</keyword>
<keyword evidence="5" id="KW-1278">Translocase</keyword>
<proteinExistence type="predicted"/>
<dbReference type="InterPro" id="IPR003593">
    <property type="entry name" value="AAA+_ATPase"/>
</dbReference>
<evidence type="ECO:0000313" key="8">
    <source>
        <dbReference type="EMBL" id="TXS90932.1"/>
    </source>
</evidence>
<protein>
    <submittedName>
        <fullName evidence="8">Cytochrome c biogenesis heme-transporting ATPase CcmA</fullName>
    </submittedName>
</protein>
<evidence type="ECO:0000256" key="6">
    <source>
        <dbReference type="ARBA" id="ARBA00023136"/>
    </source>
</evidence>
<dbReference type="GO" id="GO:0022857">
    <property type="term" value="F:transmembrane transporter activity"/>
    <property type="evidence" value="ECO:0007669"/>
    <property type="project" value="InterPro"/>
</dbReference>
<comment type="caution">
    <text evidence="8">The sequence shown here is derived from an EMBL/GenBank/DDBJ whole genome shotgun (WGS) entry which is preliminary data.</text>
</comment>
<keyword evidence="2" id="KW-0547">Nucleotide-binding</keyword>
<gene>
    <name evidence="8" type="primary">ccmA</name>
    <name evidence="8" type="ORF">FVW59_11980</name>
</gene>
<evidence type="ECO:0000259" key="7">
    <source>
        <dbReference type="PROSITE" id="PS50893"/>
    </source>
</evidence>
<evidence type="ECO:0000256" key="2">
    <source>
        <dbReference type="ARBA" id="ARBA00022741"/>
    </source>
</evidence>
<evidence type="ECO:0000256" key="5">
    <source>
        <dbReference type="ARBA" id="ARBA00022967"/>
    </source>
</evidence>
<dbReference type="GO" id="GO:0005524">
    <property type="term" value="F:ATP binding"/>
    <property type="evidence" value="ECO:0007669"/>
    <property type="project" value="UniProtKB-KW"/>
</dbReference>
<feature type="domain" description="ABC transporter" evidence="7">
    <location>
        <begin position="8"/>
        <end position="200"/>
    </location>
</feature>
<dbReference type="PROSITE" id="PS50893">
    <property type="entry name" value="ABC_TRANSPORTER_2"/>
    <property type="match status" value="1"/>
</dbReference>
<evidence type="ECO:0000256" key="1">
    <source>
        <dbReference type="ARBA" id="ARBA00022448"/>
    </source>
</evidence>
<dbReference type="AlphaFoldDB" id="A0A5C8ZTP9"/>
<dbReference type="Proteomes" id="UP000321933">
    <property type="component" value="Unassembled WGS sequence"/>
</dbReference>
<organism evidence="8 9">
    <name type="scientific">Parahaliea aestuarii</name>
    <dbReference type="NCBI Taxonomy" id="1852021"/>
    <lineage>
        <taxon>Bacteria</taxon>
        <taxon>Pseudomonadati</taxon>
        <taxon>Pseudomonadota</taxon>
        <taxon>Gammaproteobacteria</taxon>
        <taxon>Cellvibrionales</taxon>
        <taxon>Halieaceae</taxon>
        <taxon>Parahaliea</taxon>
    </lineage>
</organism>
<dbReference type="GO" id="GO:0017004">
    <property type="term" value="P:cytochrome complex assembly"/>
    <property type="evidence" value="ECO:0007669"/>
    <property type="project" value="UniProtKB-KW"/>
</dbReference>
<dbReference type="SUPFAM" id="SSF52540">
    <property type="entry name" value="P-loop containing nucleoside triphosphate hydrolases"/>
    <property type="match status" value="1"/>
</dbReference>
<dbReference type="EMBL" id="VRYZ01000005">
    <property type="protein sequence ID" value="TXS90932.1"/>
    <property type="molecule type" value="Genomic_DNA"/>
</dbReference>
<dbReference type="PANTHER" id="PTHR43499:SF1">
    <property type="entry name" value="ABC TRANSPORTER I FAMILY MEMBER 1"/>
    <property type="match status" value="1"/>
</dbReference>
<dbReference type="InterPro" id="IPR027417">
    <property type="entry name" value="P-loop_NTPase"/>
</dbReference>
<dbReference type="SMART" id="SM00382">
    <property type="entry name" value="AAA"/>
    <property type="match status" value="1"/>
</dbReference>
<dbReference type="RefSeq" id="WP_148064587.1">
    <property type="nucleotide sequence ID" value="NZ_VRYZ01000005.1"/>
</dbReference>
<dbReference type="Pfam" id="PF00005">
    <property type="entry name" value="ABC_tran"/>
    <property type="match status" value="1"/>
</dbReference>
<keyword evidence="6" id="KW-0472">Membrane</keyword>
<keyword evidence="9" id="KW-1185">Reference proteome</keyword>
<dbReference type="OrthoDB" id="9800654at2"/>
<dbReference type="GO" id="GO:0016887">
    <property type="term" value="F:ATP hydrolysis activity"/>
    <property type="evidence" value="ECO:0007669"/>
    <property type="project" value="InterPro"/>
</dbReference>
<evidence type="ECO:0000256" key="3">
    <source>
        <dbReference type="ARBA" id="ARBA00022748"/>
    </source>
</evidence>